<protein>
    <submittedName>
        <fullName evidence="2">Uncharacterized protein</fullName>
    </submittedName>
</protein>
<feature type="compositionally biased region" description="Pro residues" evidence="1">
    <location>
        <begin position="84"/>
        <end position="99"/>
    </location>
</feature>
<accession>A0A7J7XPV0</accession>
<evidence type="ECO:0000313" key="2">
    <source>
        <dbReference type="EMBL" id="KAF6351578.1"/>
    </source>
</evidence>
<comment type="caution">
    <text evidence="2">The sequence shown here is derived from an EMBL/GenBank/DDBJ whole genome shotgun (WGS) entry which is preliminary data.</text>
</comment>
<proteinExistence type="predicted"/>
<dbReference type="AlphaFoldDB" id="A0A7J7XPV0"/>
<reference evidence="2 3" key="1">
    <citation type="journal article" date="2020" name="Nature">
        <title>Six reference-quality genomes reveal evolution of bat adaptations.</title>
        <authorList>
            <person name="Jebb D."/>
            <person name="Huang Z."/>
            <person name="Pippel M."/>
            <person name="Hughes G.M."/>
            <person name="Lavrichenko K."/>
            <person name="Devanna P."/>
            <person name="Winkler S."/>
            <person name="Jermiin L.S."/>
            <person name="Skirmuntt E.C."/>
            <person name="Katzourakis A."/>
            <person name="Burkitt-Gray L."/>
            <person name="Ray D.A."/>
            <person name="Sullivan K.A.M."/>
            <person name="Roscito J.G."/>
            <person name="Kirilenko B.M."/>
            <person name="Davalos L.M."/>
            <person name="Corthals A.P."/>
            <person name="Power M.L."/>
            <person name="Jones G."/>
            <person name="Ransome R.D."/>
            <person name="Dechmann D.K.N."/>
            <person name="Locatelli A.G."/>
            <person name="Puechmaille S.J."/>
            <person name="Fedrigo O."/>
            <person name="Jarvis E.D."/>
            <person name="Hiller M."/>
            <person name="Vernes S.C."/>
            <person name="Myers E.W."/>
            <person name="Teeling E.C."/>
        </authorList>
    </citation>
    <scope>NUCLEOTIDE SEQUENCE [LARGE SCALE GENOMIC DNA]</scope>
    <source>
        <strain evidence="2">MRhiFer1</strain>
        <tissue evidence="2">Lung</tissue>
    </source>
</reference>
<gene>
    <name evidence="2" type="ORF">mRhiFer1_010099</name>
</gene>
<name>A0A7J7XPV0_RHIFE</name>
<evidence type="ECO:0000256" key="1">
    <source>
        <dbReference type="SAM" id="MobiDB-lite"/>
    </source>
</evidence>
<evidence type="ECO:0000313" key="3">
    <source>
        <dbReference type="Proteomes" id="UP000585614"/>
    </source>
</evidence>
<feature type="region of interest" description="Disordered" evidence="1">
    <location>
        <begin position="84"/>
        <end position="108"/>
    </location>
</feature>
<dbReference type="EMBL" id="JACAGC010000008">
    <property type="protein sequence ID" value="KAF6351578.1"/>
    <property type="molecule type" value="Genomic_DNA"/>
</dbReference>
<sequence length="166" mass="17967">MSPLPPVGWTLPLPHPGIHSLLSISAAHTLVPALFPEAVTAELSAYLTAFHLLPTPYQSVFLPVSRKSLRIQVIQGVLLLESPPPPPPHWHPSPFPGPEGAPALQGPKHIPYSRAVPTGSLNLCQEKGGFQLPLQTRGSLGTFCLRLQFKAITDEWSLLHSGLYNT</sequence>
<organism evidence="2 3">
    <name type="scientific">Rhinolophus ferrumequinum</name>
    <name type="common">Greater horseshoe bat</name>
    <dbReference type="NCBI Taxonomy" id="59479"/>
    <lineage>
        <taxon>Eukaryota</taxon>
        <taxon>Metazoa</taxon>
        <taxon>Chordata</taxon>
        <taxon>Craniata</taxon>
        <taxon>Vertebrata</taxon>
        <taxon>Euteleostomi</taxon>
        <taxon>Mammalia</taxon>
        <taxon>Eutheria</taxon>
        <taxon>Laurasiatheria</taxon>
        <taxon>Chiroptera</taxon>
        <taxon>Yinpterochiroptera</taxon>
        <taxon>Rhinolophoidea</taxon>
        <taxon>Rhinolophidae</taxon>
        <taxon>Rhinolophinae</taxon>
        <taxon>Rhinolophus</taxon>
    </lineage>
</organism>
<dbReference type="Proteomes" id="UP000585614">
    <property type="component" value="Unassembled WGS sequence"/>
</dbReference>